<name>N8XBN1_ACIBZ</name>
<proteinExistence type="predicted"/>
<dbReference type="SMART" id="SM00195">
    <property type="entry name" value="DSPc"/>
    <property type="match status" value="1"/>
</dbReference>
<keyword evidence="1" id="KW-0472">Membrane</keyword>
<dbReference type="PROSITE" id="PS50056">
    <property type="entry name" value="TYR_PHOSPHATASE_2"/>
    <property type="match status" value="1"/>
</dbReference>
<evidence type="ECO:0000256" key="1">
    <source>
        <dbReference type="SAM" id="Phobius"/>
    </source>
</evidence>
<feature type="transmembrane region" description="Helical" evidence="1">
    <location>
        <begin position="213"/>
        <end position="236"/>
    </location>
</feature>
<dbReference type="Proteomes" id="UP000013270">
    <property type="component" value="Unassembled WGS sequence"/>
</dbReference>
<dbReference type="SUPFAM" id="SSF52799">
    <property type="entry name" value="(Phosphotyrosine protein) phosphatases II"/>
    <property type="match status" value="1"/>
</dbReference>
<evidence type="ECO:0000259" key="2">
    <source>
        <dbReference type="PROSITE" id="PS50056"/>
    </source>
</evidence>
<evidence type="ECO:0000313" key="4">
    <source>
        <dbReference type="Proteomes" id="UP000013270"/>
    </source>
</evidence>
<feature type="transmembrane region" description="Helical" evidence="1">
    <location>
        <begin position="171"/>
        <end position="193"/>
    </location>
</feature>
<gene>
    <name evidence="3" type="ORF">F963_02109</name>
</gene>
<dbReference type="PANTHER" id="PTHR47216">
    <property type="match status" value="1"/>
</dbReference>
<dbReference type="InterPro" id="IPR029021">
    <property type="entry name" value="Prot-tyrosine_phosphatase-like"/>
</dbReference>
<feature type="transmembrane region" description="Helical" evidence="1">
    <location>
        <begin position="316"/>
        <end position="337"/>
    </location>
</feature>
<feature type="transmembrane region" description="Helical" evidence="1">
    <location>
        <begin position="343"/>
        <end position="361"/>
    </location>
</feature>
<feature type="transmembrane region" description="Helical" evidence="1">
    <location>
        <begin position="434"/>
        <end position="452"/>
    </location>
</feature>
<keyword evidence="1" id="KW-1133">Transmembrane helix</keyword>
<protein>
    <recommendedName>
        <fullName evidence="2">Tyrosine specific protein phosphatases domain-containing protein</fullName>
    </recommendedName>
</protein>
<dbReference type="HOGENOM" id="CLU_031173_0_0_6"/>
<evidence type="ECO:0000313" key="3">
    <source>
        <dbReference type="EMBL" id="ENV21716.1"/>
    </source>
</evidence>
<dbReference type="PATRIC" id="fig|1217651.3.peg.2076"/>
<dbReference type="CDD" id="cd03386">
    <property type="entry name" value="PAP2_Aur1_like"/>
    <property type="match status" value="1"/>
</dbReference>
<sequence length="609" mass="70886">MYTLEDMRKLPLWPKNQFRLNYDVDLDGDNYEWRECVAHIINILQRFYSVEIVYEPPFEPYEDFVELTYSISNEKIIIGNDFLFSMIWIEADTVELALEIQNILSQENNRPKDRLLKSNHSITQMNVLASSESYINDQKIVSDHSNHLQHNQFNKNFMINHLIKESGTWKWGLLCLVLLAPFFFLTYGFANQYASGLTDVPSIVFDWEKNIPLWPWTIVPYWSIDLFYGLSLLLCWNKFELKQQALRLFLAQVISISCFLLFPLKFSFERPALDGFFGLWFDVLMGFDKPFNQAPSLHIVLLVILWDFYRRHVQGLWKYLVDFWSALIGLSILTTWQHHFIDLPTGILVGALCLWLFPITVKSPFRKDGLQQLTAKHLKLGSYYLCGAVIFLILAYELNPWGLWLIYPAVSLFIVAHSYSFVRPHFFQKQTNGKMTVAAQILLAPYLIFAWLNSRIWTKKHPEDSLVIDSEHRKIFIGRIPTQKDSEKYTAVFDCVAELPLNSGSEYQQYPSLDLIPLQANQLEYAVNQFNLLLTKIDGTPSQNILICCALGYSRSSALLSAWLMQQNQDSTVEEVVEIIRKARPWVVLKAPQIEELEIYQLKLKGLAP</sequence>
<reference evidence="3 4" key="1">
    <citation type="submission" date="2013-02" db="EMBL/GenBank/DDBJ databases">
        <title>The Genome Sequence of Acinetobacter bereziniae NIPH 3.</title>
        <authorList>
            <consortium name="The Broad Institute Genome Sequencing Platform"/>
            <consortium name="The Broad Institute Genome Sequencing Center for Infectious Disease"/>
            <person name="Cerqueira G."/>
            <person name="Feldgarden M."/>
            <person name="Courvalin P."/>
            <person name="Perichon B."/>
            <person name="Grillot-Courvalin C."/>
            <person name="Clermont D."/>
            <person name="Rocha E."/>
            <person name="Yoon E.-J."/>
            <person name="Nemec A."/>
            <person name="Walker B."/>
            <person name="Young S.K."/>
            <person name="Zeng Q."/>
            <person name="Gargeya S."/>
            <person name="Fitzgerald M."/>
            <person name="Haas B."/>
            <person name="Abouelleil A."/>
            <person name="Alvarado L."/>
            <person name="Arachchi H.M."/>
            <person name="Berlin A.M."/>
            <person name="Chapman S.B."/>
            <person name="Dewar J."/>
            <person name="Goldberg J."/>
            <person name="Griggs A."/>
            <person name="Gujja S."/>
            <person name="Hansen M."/>
            <person name="Howarth C."/>
            <person name="Imamovic A."/>
            <person name="Larimer J."/>
            <person name="McCowan C."/>
            <person name="Murphy C."/>
            <person name="Neiman D."/>
            <person name="Pearson M."/>
            <person name="Priest M."/>
            <person name="Roberts A."/>
            <person name="Saif S."/>
            <person name="Shea T."/>
            <person name="Sisk P."/>
            <person name="Sykes S."/>
            <person name="Wortman J."/>
            <person name="Nusbaum C."/>
            <person name="Birren B."/>
        </authorList>
    </citation>
    <scope>NUCLEOTIDE SEQUENCE [LARGE SCALE GENOMIC DNA]</scope>
    <source>
        <strain evidence="3 4">NIPH 3</strain>
    </source>
</reference>
<comment type="caution">
    <text evidence="3">The sequence shown here is derived from an EMBL/GenBank/DDBJ whole genome shotgun (WGS) entry which is preliminary data.</text>
</comment>
<feature type="domain" description="Tyrosine specific protein phosphatases" evidence="2">
    <location>
        <begin position="521"/>
        <end position="595"/>
    </location>
</feature>
<dbReference type="PANTHER" id="PTHR47216:SF4">
    <property type="entry name" value="OS01G0859400 PROTEIN"/>
    <property type="match status" value="1"/>
</dbReference>
<keyword evidence="1" id="KW-0812">Transmembrane</keyword>
<organism evidence="3 4">
    <name type="scientific">Acinetobacter bereziniae NIPH 3</name>
    <dbReference type="NCBI Taxonomy" id="1217651"/>
    <lineage>
        <taxon>Bacteria</taxon>
        <taxon>Pseudomonadati</taxon>
        <taxon>Pseudomonadota</taxon>
        <taxon>Gammaproteobacteria</taxon>
        <taxon>Moraxellales</taxon>
        <taxon>Moraxellaceae</taxon>
        <taxon>Acinetobacter</taxon>
    </lineage>
</organism>
<dbReference type="EMBL" id="APPK01000036">
    <property type="protein sequence ID" value="ENV21716.1"/>
    <property type="molecule type" value="Genomic_DNA"/>
</dbReference>
<accession>N8XBN1</accession>
<dbReference type="AlphaFoldDB" id="N8XBN1"/>
<dbReference type="InterPro" id="IPR020422">
    <property type="entry name" value="TYR_PHOSPHATASE_DUAL_dom"/>
</dbReference>
<feature type="transmembrane region" description="Helical" evidence="1">
    <location>
        <begin position="291"/>
        <end position="309"/>
    </location>
</feature>
<feature type="transmembrane region" description="Helical" evidence="1">
    <location>
        <begin position="381"/>
        <end position="398"/>
    </location>
</feature>
<dbReference type="Gene3D" id="3.90.190.10">
    <property type="entry name" value="Protein tyrosine phosphatase superfamily"/>
    <property type="match status" value="1"/>
</dbReference>
<feature type="transmembrane region" description="Helical" evidence="1">
    <location>
        <begin position="404"/>
        <end position="422"/>
    </location>
</feature>
<dbReference type="Pfam" id="PF00782">
    <property type="entry name" value="DSPc"/>
    <property type="match status" value="1"/>
</dbReference>
<feature type="transmembrane region" description="Helical" evidence="1">
    <location>
        <begin position="248"/>
        <end position="268"/>
    </location>
</feature>
<dbReference type="InterPro" id="IPR000340">
    <property type="entry name" value="Dual-sp_phosphatase_cat-dom"/>
</dbReference>
<dbReference type="InterPro" id="IPR000387">
    <property type="entry name" value="Tyr_Pase_dom"/>
</dbReference>